<dbReference type="InterPro" id="IPR003439">
    <property type="entry name" value="ABC_transporter-like_ATP-bd"/>
</dbReference>
<dbReference type="PANTHER" id="PTHR42939">
    <property type="entry name" value="ABC TRANSPORTER ATP-BINDING PROTEIN ALBC-RELATED"/>
    <property type="match status" value="1"/>
</dbReference>
<dbReference type="GO" id="GO:0005524">
    <property type="term" value="F:ATP binding"/>
    <property type="evidence" value="ECO:0007669"/>
    <property type="project" value="UniProtKB-KW"/>
</dbReference>
<dbReference type="GO" id="GO:0016887">
    <property type="term" value="F:ATP hydrolysis activity"/>
    <property type="evidence" value="ECO:0007669"/>
    <property type="project" value="InterPro"/>
</dbReference>
<gene>
    <name evidence="5" type="ORF">AWU65_10810</name>
</gene>
<evidence type="ECO:0000256" key="3">
    <source>
        <dbReference type="ARBA" id="ARBA00022840"/>
    </source>
</evidence>
<feature type="domain" description="ABC transporter" evidence="4">
    <location>
        <begin position="5"/>
        <end position="229"/>
    </location>
</feature>
<protein>
    <submittedName>
        <fullName evidence="5">ABC transporter ATP-binding protein</fullName>
    </submittedName>
</protein>
<dbReference type="GeneID" id="97558326"/>
<dbReference type="EMBL" id="LWMH01000001">
    <property type="protein sequence ID" value="KZS46370.1"/>
    <property type="molecule type" value="Genomic_DNA"/>
</dbReference>
<evidence type="ECO:0000313" key="5">
    <source>
        <dbReference type="EMBL" id="KZS46370.1"/>
    </source>
</evidence>
<dbReference type="OrthoDB" id="9804819at2"/>
<keyword evidence="2" id="KW-0547">Nucleotide-binding</keyword>
<dbReference type="Proteomes" id="UP000076796">
    <property type="component" value="Unassembled WGS sequence"/>
</dbReference>
<dbReference type="PANTHER" id="PTHR42939:SF1">
    <property type="entry name" value="ABC TRANSPORTER ATP-BINDING PROTEIN ALBC-RELATED"/>
    <property type="match status" value="1"/>
</dbReference>
<dbReference type="RefSeq" id="WP_063478270.1">
    <property type="nucleotide sequence ID" value="NZ_CP147845.1"/>
</dbReference>
<keyword evidence="6" id="KW-1185">Reference proteome</keyword>
<dbReference type="PROSITE" id="PS50893">
    <property type="entry name" value="ABC_TRANSPORTER_2"/>
    <property type="match status" value="1"/>
</dbReference>
<dbReference type="SMART" id="SM00382">
    <property type="entry name" value="AAA"/>
    <property type="match status" value="1"/>
</dbReference>
<evidence type="ECO:0000259" key="4">
    <source>
        <dbReference type="PROSITE" id="PS50893"/>
    </source>
</evidence>
<dbReference type="SUPFAM" id="SSF52540">
    <property type="entry name" value="P-loop containing nucleoside triphosphate hydrolases"/>
    <property type="match status" value="1"/>
</dbReference>
<reference evidence="5" key="1">
    <citation type="journal article" date="2016" name="Genome Announc.">
        <title>Draft genomes of two strains of Paenibacillus glucanolyticus with capability to degrade lignocellulose.</title>
        <authorList>
            <person name="Mathews S.L."/>
            <person name="Pawlak J."/>
            <person name="Grunden A.M."/>
        </authorList>
    </citation>
    <scope>NUCLEOTIDE SEQUENCE [LARGE SCALE GENOMIC DNA]</scope>
    <source>
        <strain evidence="5">SLM1</strain>
    </source>
</reference>
<evidence type="ECO:0000313" key="6">
    <source>
        <dbReference type="Proteomes" id="UP000076796"/>
    </source>
</evidence>
<accession>A0A163J563</accession>
<dbReference type="CDD" id="cd03230">
    <property type="entry name" value="ABC_DR_subfamily_A"/>
    <property type="match status" value="1"/>
</dbReference>
<dbReference type="Pfam" id="PF00005">
    <property type="entry name" value="ABC_tran"/>
    <property type="match status" value="1"/>
</dbReference>
<dbReference type="InterPro" id="IPR003593">
    <property type="entry name" value="AAA+_ATPase"/>
</dbReference>
<dbReference type="AlphaFoldDB" id="A0A163J563"/>
<proteinExistence type="predicted"/>
<dbReference type="InterPro" id="IPR027417">
    <property type="entry name" value="P-loop_NTPase"/>
</dbReference>
<sequence>MGALLTCSNLGKRYGSTEAVRNLELHLEENTIYGLLGPNGAGKTTLLNMMTGGAFPDYGSIQISGATLKRGETPRGICYVREKNLFFGGAKVIEVLRLASAFHENWNWDYAQSLLKTFKLNPDQKIRQLSRGMESLVGNIIGLASRAPITVFDEPVLGLDVLMREKFYRVLVEDYANHPRTILLSTHLIDEIATVVERVYIMDSGSILLHDDVDHIRANSHLLTGNQEQMEQFTKKRHVIYKESYGKGSITAIYGTIHEADRMQANKLGIVIDGLPLQKFFSYLIEGGQIIE</sequence>
<dbReference type="InterPro" id="IPR051782">
    <property type="entry name" value="ABC_Transporter_VariousFunc"/>
</dbReference>
<evidence type="ECO:0000256" key="1">
    <source>
        <dbReference type="ARBA" id="ARBA00022448"/>
    </source>
</evidence>
<organism evidence="5 6">
    <name type="scientific">Paenibacillus glucanolyticus</name>
    <dbReference type="NCBI Taxonomy" id="59843"/>
    <lineage>
        <taxon>Bacteria</taxon>
        <taxon>Bacillati</taxon>
        <taxon>Bacillota</taxon>
        <taxon>Bacilli</taxon>
        <taxon>Bacillales</taxon>
        <taxon>Paenibacillaceae</taxon>
        <taxon>Paenibacillus</taxon>
    </lineage>
</organism>
<keyword evidence="3 5" id="KW-0067">ATP-binding</keyword>
<evidence type="ECO:0000256" key="2">
    <source>
        <dbReference type="ARBA" id="ARBA00022741"/>
    </source>
</evidence>
<keyword evidence="1" id="KW-0813">Transport</keyword>
<dbReference type="Gene3D" id="3.40.50.300">
    <property type="entry name" value="P-loop containing nucleotide triphosphate hydrolases"/>
    <property type="match status" value="1"/>
</dbReference>
<comment type="caution">
    <text evidence="5">The sequence shown here is derived from an EMBL/GenBank/DDBJ whole genome shotgun (WGS) entry which is preliminary data.</text>
</comment>
<name>A0A163J563_9BACL</name>